<protein>
    <recommendedName>
        <fullName evidence="9">4,4'-diaponeurosporenoate glycosyltransferase</fullName>
    </recommendedName>
</protein>
<evidence type="ECO:0000259" key="10">
    <source>
        <dbReference type="Pfam" id="PF00535"/>
    </source>
</evidence>
<evidence type="ECO:0000256" key="4">
    <source>
        <dbReference type="ARBA" id="ARBA00022679"/>
    </source>
</evidence>
<feature type="domain" description="Glycosyltransferase 2-like" evidence="10">
    <location>
        <begin position="7"/>
        <end position="136"/>
    </location>
</feature>
<dbReference type="RefSeq" id="WP_116178666.1">
    <property type="nucleotide sequence ID" value="NZ_QUNO01000013.1"/>
</dbReference>
<organism evidence="11 12">
    <name type="scientific">Kutzneria buriramensis</name>
    <dbReference type="NCBI Taxonomy" id="1045776"/>
    <lineage>
        <taxon>Bacteria</taxon>
        <taxon>Bacillati</taxon>
        <taxon>Actinomycetota</taxon>
        <taxon>Actinomycetes</taxon>
        <taxon>Pseudonocardiales</taxon>
        <taxon>Pseudonocardiaceae</taxon>
        <taxon>Kutzneria</taxon>
    </lineage>
</organism>
<evidence type="ECO:0000256" key="3">
    <source>
        <dbReference type="ARBA" id="ARBA00022676"/>
    </source>
</evidence>
<comment type="subcellular location">
    <subcellularLocation>
        <location evidence="1">Cell membrane</location>
    </subcellularLocation>
</comment>
<proteinExistence type="inferred from homology"/>
<keyword evidence="12" id="KW-1185">Reference proteome</keyword>
<evidence type="ECO:0000256" key="8">
    <source>
        <dbReference type="ARBA" id="ARBA00038120"/>
    </source>
</evidence>
<comment type="caution">
    <text evidence="11">The sequence shown here is derived from an EMBL/GenBank/DDBJ whole genome shotgun (WGS) entry which is preliminary data.</text>
</comment>
<keyword evidence="3" id="KW-0328">Glycosyltransferase</keyword>
<dbReference type="EMBL" id="QUNO01000013">
    <property type="protein sequence ID" value="REH39336.1"/>
    <property type="molecule type" value="Genomic_DNA"/>
</dbReference>
<dbReference type="AlphaFoldDB" id="A0A3E0H916"/>
<name>A0A3E0H916_9PSEU</name>
<gene>
    <name evidence="11" type="ORF">BCF44_113191</name>
</gene>
<comment type="pathway">
    <text evidence="7">Carotenoid biosynthesis; staphyloxanthin biosynthesis; staphyloxanthin from farnesyl diphosphate: step 4/5.</text>
</comment>
<evidence type="ECO:0000256" key="6">
    <source>
        <dbReference type="ARBA" id="ARBA00037281"/>
    </source>
</evidence>
<dbReference type="Pfam" id="PF00535">
    <property type="entry name" value="Glycos_transf_2"/>
    <property type="match status" value="1"/>
</dbReference>
<evidence type="ECO:0000256" key="7">
    <source>
        <dbReference type="ARBA" id="ARBA00037904"/>
    </source>
</evidence>
<evidence type="ECO:0000256" key="9">
    <source>
        <dbReference type="ARBA" id="ARBA00040345"/>
    </source>
</evidence>
<comment type="similarity">
    <text evidence="8">Belongs to the glycosyltransferase 2 family. CrtQ subfamily.</text>
</comment>
<evidence type="ECO:0000256" key="5">
    <source>
        <dbReference type="ARBA" id="ARBA00023136"/>
    </source>
</evidence>
<comment type="function">
    <text evidence="6">Catalyzes the glycosylation of 4,4'-diaponeurosporenoate, i.e. the esterification of glucose at the C1'' position with the carboxyl group of 4,4'-diaponeurosporenic acid, to form glycosyl-4,4'-diaponeurosporenoate. This is a step in the biosynthesis of staphyloxanthin, an orange pigment present in most staphylococci strains.</text>
</comment>
<accession>A0A3E0H916</accession>
<evidence type="ECO:0000256" key="1">
    <source>
        <dbReference type="ARBA" id="ARBA00004236"/>
    </source>
</evidence>
<dbReference type="PANTHER" id="PTHR43646">
    <property type="entry name" value="GLYCOSYLTRANSFERASE"/>
    <property type="match status" value="1"/>
</dbReference>
<dbReference type="GO" id="GO:0016757">
    <property type="term" value="F:glycosyltransferase activity"/>
    <property type="evidence" value="ECO:0007669"/>
    <property type="project" value="UniProtKB-KW"/>
</dbReference>
<evidence type="ECO:0000313" key="11">
    <source>
        <dbReference type="EMBL" id="REH39336.1"/>
    </source>
</evidence>
<keyword evidence="4 11" id="KW-0808">Transferase</keyword>
<reference evidence="11 12" key="1">
    <citation type="submission" date="2018-08" db="EMBL/GenBank/DDBJ databases">
        <title>Genomic Encyclopedia of Archaeal and Bacterial Type Strains, Phase II (KMG-II): from individual species to whole genera.</title>
        <authorList>
            <person name="Goeker M."/>
        </authorList>
    </citation>
    <scope>NUCLEOTIDE SEQUENCE [LARGE SCALE GENOMIC DNA]</scope>
    <source>
        <strain evidence="11 12">DSM 45791</strain>
    </source>
</reference>
<sequence>MIRSVAVVVPARDEEETVGECLRAVHAAIWALPPSIRSGVCVVADQCCDDTADIAWPEVLVSNANRPLGTVRDLGVRRLLTDPAEECWILNTDADSVVPRDWIRAHLRLADQGAHAVAGDVEIDGWGRDHSRRERIYGANLGVRGDVYRAVGGFGPLSTGEDQHLWDRIKLAGYRTVTTPDAPVRTSGRVHGRARGGLADLLREQRSA</sequence>
<keyword evidence="5" id="KW-0472">Membrane</keyword>
<dbReference type="GO" id="GO:0005886">
    <property type="term" value="C:plasma membrane"/>
    <property type="evidence" value="ECO:0007669"/>
    <property type="project" value="UniProtKB-SubCell"/>
</dbReference>
<dbReference type="OrthoDB" id="9777873at2"/>
<evidence type="ECO:0000313" key="12">
    <source>
        <dbReference type="Proteomes" id="UP000256269"/>
    </source>
</evidence>
<dbReference type="InterPro" id="IPR029044">
    <property type="entry name" value="Nucleotide-diphossugar_trans"/>
</dbReference>
<dbReference type="PANTHER" id="PTHR43646:SF2">
    <property type="entry name" value="GLYCOSYLTRANSFERASE 2-LIKE DOMAIN-CONTAINING PROTEIN"/>
    <property type="match status" value="1"/>
</dbReference>
<dbReference type="Gene3D" id="3.90.550.10">
    <property type="entry name" value="Spore Coat Polysaccharide Biosynthesis Protein SpsA, Chain A"/>
    <property type="match status" value="1"/>
</dbReference>
<dbReference type="InterPro" id="IPR001173">
    <property type="entry name" value="Glyco_trans_2-like"/>
</dbReference>
<keyword evidence="2" id="KW-1003">Cell membrane</keyword>
<dbReference type="SUPFAM" id="SSF53448">
    <property type="entry name" value="Nucleotide-diphospho-sugar transferases"/>
    <property type="match status" value="1"/>
</dbReference>
<evidence type="ECO:0000256" key="2">
    <source>
        <dbReference type="ARBA" id="ARBA00022475"/>
    </source>
</evidence>
<dbReference type="Proteomes" id="UP000256269">
    <property type="component" value="Unassembled WGS sequence"/>
</dbReference>